<evidence type="ECO:0000313" key="2">
    <source>
        <dbReference type="Proteomes" id="UP000518266"/>
    </source>
</evidence>
<accession>A0A7J5Z3K7</accession>
<dbReference type="OrthoDB" id="419189at2759"/>
<dbReference type="EMBL" id="JAAKFY010000007">
    <property type="protein sequence ID" value="KAF3855367.1"/>
    <property type="molecule type" value="Genomic_DNA"/>
</dbReference>
<protein>
    <submittedName>
        <fullName evidence="1">Uncharacterized protein</fullName>
    </submittedName>
</protein>
<name>A0A7J5Z3K7_DISMA</name>
<dbReference type="AlphaFoldDB" id="A0A7J5Z3K7"/>
<keyword evidence="2" id="KW-1185">Reference proteome</keyword>
<dbReference type="Proteomes" id="UP000518266">
    <property type="component" value="Unassembled WGS sequence"/>
</dbReference>
<proteinExistence type="predicted"/>
<comment type="caution">
    <text evidence="1">The sequence shown here is derived from an EMBL/GenBank/DDBJ whole genome shotgun (WGS) entry which is preliminary data.</text>
</comment>
<organism evidence="1 2">
    <name type="scientific">Dissostichus mawsoni</name>
    <name type="common">Antarctic cod</name>
    <dbReference type="NCBI Taxonomy" id="36200"/>
    <lineage>
        <taxon>Eukaryota</taxon>
        <taxon>Metazoa</taxon>
        <taxon>Chordata</taxon>
        <taxon>Craniata</taxon>
        <taxon>Vertebrata</taxon>
        <taxon>Euteleostomi</taxon>
        <taxon>Actinopterygii</taxon>
        <taxon>Neopterygii</taxon>
        <taxon>Teleostei</taxon>
        <taxon>Neoteleostei</taxon>
        <taxon>Acanthomorphata</taxon>
        <taxon>Eupercaria</taxon>
        <taxon>Perciformes</taxon>
        <taxon>Notothenioidei</taxon>
        <taxon>Nototheniidae</taxon>
        <taxon>Dissostichus</taxon>
    </lineage>
</organism>
<evidence type="ECO:0000313" key="1">
    <source>
        <dbReference type="EMBL" id="KAF3855367.1"/>
    </source>
</evidence>
<reference evidence="1 2" key="1">
    <citation type="submission" date="2020-03" db="EMBL/GenBank/DDBJ databases">
        <title>Dissostichus mawsoni Genome sequencing and assembly.</title>
        <authorList>
            <person name="Park H."/>
        </authorList>
    </citation>
    <scope>NUCLEOTIDE SEQUENCE [LARGE SCALE GENOMIC DNA]</scope>
    <source>
        <strain evidence="1">DM0001</strain>
        <tissue evidence="1">Muscle</tissue>
    </source>
</reference>
<sequence length="613" mass="69630">MEVGQEARPLFLTDVGRQMTPTLHLEAETGGVRILCGIRRSVEFSLLTLQTSVSRCVCLPSGVSPVECVLERSECVQERSACVQERSECVFRSVLSVFRSEHQEHSACVQERSECVRSMRSIQRVFRSVLSVFRSVLSVFRSILSVFRSVLSVFRSIRSVQRVFRSVLSVFRSVLSVFRSIRSVQRVFRSVLSVFRSVLSERSECVQERSECVQEHSECVQERSECVQERSESIRSIQRVFRSILSVFRSVLSVFRSILSVFRSVLSSRVCQRPRGLSLIRAPPSRLAEGLMTSRSAFGHREEFDWLSVGRKSGRLLQSSQDLRVLKEEDPWFSASSYLDVAVLGGQVQRRGAVVVSGVDVGSVSDQQSEQRRVSVQRSDVKRREAVHSSERTRWRRRIAGCCSLKPEESDWETEETRIYQYIRGHTDQHTFFPFLKQHLKSFLASKSSALAPITQRIDFNILLSTYSALNGLKPQYKHQIYEESFSFFAPQIWNKPPENLTSTTMIPRSPNAPRCAAPCRLYRSEAPGGTVIFEKRTLSTKISNFMEMLNTLHLNLISIGYVDELDRSLEGAQTVAQLVFAPVAEAEVLDVAEVGHPEDRQQLNSIMTNNTA</sequence>
<gene>
    <name evidence="1" type="ORF">F7725_023422</name>
</gene>